<evidence type="ECO:0000256" key="8">
    <source>
        <dbReference type="ARBA" id="ARBA00023027"/>
    </source>
</evidence>
<dbReference type="Gene3D" id="3.40.1010.10">
    <property type="entry name" value="Cobalt-precorrin-4 Transmethylase, Domain 1"/>
    <property type="match status" value="1"/>
</dbReference>
<dbReference type="InterPro" id="IPR037115">
    <property type="entry name" value="Sirohaem_synt_dimer_dom_sf"/>
</dbReference>
<dbReference type="InterPro" id="IPR012409">
    <property type="entry name" value="Sirohaem_synth"/>
</dbReference>
<keyword evidence="3" id="KW-0169">Cobalamin biosynthesis</keyword>
<keyword evidence="9" id="KW-0456">Lyase</keyword>
<dbReference type="GO" id="GO:0004851">
    <property type="term" value="F:uroporphyrin-III C-methyltransferase activity"/>
    <property type="evidence" value="ECO:0007669"/>
    <property type="project" value="InterPro"/>
</dbReference>
<dbReference type="Proteomes" id="UP000267187">
    <property type="component" value="Unassembled WGS sequence"/>
</dbReference>
<dbReference type="RefSeq" id="WP_121876423.1">
    <property type="nucleotide sequence ID" value="NZ_REFJ01000002.1"/>
</dbReference>
<comment type="pathway">
    <text evidence="1">Porphyrin-containing compound metabolism; siroheme biosynthesis; sirohydrochlorin from precorrin-2: step 1/1.</text>
</comment>
<keyword evidence="4 16" id="KW-0489">Methyltransferase</keyword>
<dbReference type="Pfam" id="PF13241">
    <property type="entry name" value="NAD_binding_7"/>
    <property type="match status" value="1"/>
</dbReference>
<dbReference type="InterPro" id="IPR036291">
    <property type="entry name" value="NAD(P)-bd_dom_sf"/>
</dbReference>
<dbReference type="Gene3D" id="3.40.50.720">
    <property type="entry name" value="NAD(P)-binding Rossmann-like Domain"/>
    <property type="match status" value="1"/>
</dbReference>
<evidence type="ECO:0000256" key="4">
    <source>
        <dbReference type="ARBA" id="ARBA00022603"/>
    </source>
</evidence>
<dbReference type="NCBIfam" id="TIGR01470">
    <property type="entry name" value="cysG_Nterm"/>
    <property type="match status" value="1"/>
</dbReference>
<keyword evidence="20" id="KW-1185">Reference proteome</keyword>
<evidence type="ECO:0000259" key="17">
    <source>
        <dbReference type="Pfam" id="PF00590"/>
    </source>
</evidence>
<sequence>MNYLPLSLNLSDRDVLVVGAGEVALRKLKWLLKARANIRVVALEADPRVAALPIDLSLRAVALDDINGAYLVVVATEDTELNGRLATACSQQNILVNVVDQPGISTVIFPAIIERDEFTIALSSSGDAPVLTRFWRRKLDAYIPAELGKWGRFLGQQRDKVKQLLVSAGQRRSFWENTVESELAERCYQGDPALQKLFDEQLEIHAKDGSSKMGAVYLIGAGPGDPELLTFKAIRLLQRADVVLYDRLVDPRIVDMARRDAEFVYVGKRAAHHTLSQDEINELIFREATSGKIVARLKGGDPFIFGRGAEELELLVVQNIPFQVVPGITAASGCASYAGIPLTHRDHAQSVRFVTGHLKDGSPDLDFNSLQDSRQTLVFYMGLLSLNAISQKLIRAGRHPSTPVALIERGTTKDECVYIGTLDTIYSLVSEHQVKAPTLIIVGDVVSLHQTLKWRGKSISAEETL</sequence>
<dbReference type="Pfam" id="PF10414">
    <property type="entry name" value="CysG_dimeriser"/>
    <property type="match status" value="1"/>
</dbReference>
<dbReference type="InterPro" id="IPR019478">
    <property type="entry name" value="Sirohaem_synthase_dimer_dom"/>
</dbReference>
<evidence type="ECO:0000256" key="5">
    <source>
        <dbReference type="ARBA" id="ARBA00022679"/>
    </source>
</evidence>
<dbReference type="UniPathway" id="UPA00262">
    <property type="reaction ID" value="UER00211"/>
</dbReference>
<dbReference type="EMBL" id="REFJ01000002">
    <property type="protein sequence ID" value="RMA81274.1"/>
    <property type="molecule type" value="Genomic_DNA"/>
</dbReference>
<evidence type="ECO:0000256" key="3">
    <source>
        <dbReference type="ARBA" id="ARBA00022573"/>
    </source>
</evidence>
<dbReference type="InterPro" id="IPR000878">
    <property type="entry name" value="4pyrrol_Mease"/>
</dbReference>
<dbReference type="PANTHER" id="PTHR45790:SF1">
    <property type="entry name" value="SIROHEME SYNTHASE"/>
    <property type="match status" value="1"/>
</dbReference>
<dbReference type="GO" id="GO:0019354">
    <property type="term" value="P:siroheme biosynthetic process"/>
    <property type="evidence" value="ECO:0007669"/>
    <property type="project" value="UniProtKB-UniPathway"/>
</dbReference>
<reference evidence="19 20" key="1">
    <citation type="submission" date="2018-10" db="EMBL/GenBank/DDBJ databases">
        <title>Genomic Encyclopedia of Type Strains, Phase IV (KMG-IV): sequencing the most valuable type-strain genomes for metagenomic binning, comparative biology and taxonomic classification.</title>
        <authorList>
            <person name="Goeker M."/>
        </authorList>
    </citation>
    <scope>NUCLEOTIDE SEQUENCE [LARGE SCALE GENOMIC DNA]</scope>
    <source>
        <strain evidence="19 20">DSM 25080</strain>
    </source>
</reference>
<keyword evidence="5 16" id="KW-0808">Transferase</keyword>
<evidence type="ECO:0000256" key="2">
    <source>
        <dbReference type="ARBA" id="ARBA00005879"/>
    </source>
</evidence>
<dbReference type="InterPro" id="IPR014776">
    <property type="entry name" value="4pyrrole_Mease_sub2"/>
</dbReference>
<feature type="domain" description="Tetrapyrrole methylase" evidence="17">
    <location>
        <begin position="216"/>
        <end position="425"/>
    </location>
</feature>
<evidence type="ECO:0000256" key="9">
    <source>
        <dbReference type="ARBA" id="ARBA00023239"/>
    </source>
</evidence>
<proteinExistence type="inferred from homology"/>
<dbReference type="GO" id="GO:0032259">
    <property type="term" value="P:methylation"/>
    <property type="evidence" value="ECO:0007669"/>
    <property type="project" value="UniProtKB-KW"/>
</dbReference>
<organism evidence="19 20">
    <name type="scientific">Umboniibacter marinipuniceus</name>
    <dbReference type="NCBI Taxonomy" id="569599"/>
    <lineage>
        <taxon>Bacteria</taxon>
        <taxon>Pseudomonadati</taxon>
        <taxon>Pseudomonadota</taxon>
        <taxon>Gammaproteobacteria</taxon>
        <taxon>Cellvibrionales</taxon>
        <taxon>Cellvibrionaceae</taxon>
        <taxon>Umboniibacter</taxon>
    </lineage>
</organism>
<keyword evidence="10" id="KW-0627">Porphyrin biosynthesis</keyword>
<dbReference type="Gene3D" id="3.30.160.110">
    <property type="entry name" value="Siroheme synthase, domain 2"/>
    <property type="match status" value="1"/>
</dbReference>
<dbReference type="OrthoDB" id="9815856at2"/>
<evidence type="ECO:0000313" key="19">
    <source>
        <dbReference type="EMBL" id="RMA81274.1"/>
    </source>
</evidence>
<protein>
    <submittedName>
        <fullName evidence="19">Uroporphyrinogen-III C-methyltransferase /precorrin-2 dehydrogenase</fullName>
    </submittedName>
</protein>
<dbReference type="InterPro" id="IPR003043">
    <property type="entry name" value="Uropor_MeTrfase_CS"/>
</dbReference>
<dbReference type="Gene3D" id="1.10.8.210">
    <property type="entry name" value="Sirohaem synthase, dimerisation domain"/>
    <property type="match status" value="1"/>
</dbReference>
<evidence type="ECO:0000256" key="7">
    <source>
        <dbReference type="ARBA" id="ARBA00023002"/>
    </source>
</evidence>
<comment type="catalytic activity">
    <reaction evidence="13">
        <text>precorrin-2 + NAD(+) = sirohydrochlorin + NADH + 2 H(+)</text>
        <dbReference type="Rhea" id="RHEA:15613"/>
        <dbReference type="ChEBI" id="CHEBI:15378"/>
        <dbReference type="ChEBI" id="CHEBI:57540"/>
        <dbReference type="ChEBI" id="CHEBI:57945"/>
        <dbReference type="ChEBI" id="CHEBI:58351"/>
        <dbReference type="ChEBI" id="CHEBI:58827"/>
        <dbReference type="EC" id="1.3.1.76"/>
    </reaction>
</comment>
<gene>
    <name evidence="19" type="ORF">DFR27_1083</name>
</gene>
<comment type="similarity">
    <text evidence="2 16">Belongs to the precorrin methyltransferase family.</text>
</comment>
<evidence type="ECO:0000256" key="11">
    <source>
        <dbReference type="ARBA" id="ARBA00023268"/>
    </source>
</evidence>
<evidence type="ECO:0000256" key="12">
    <source>
        <dbReference type="ARBA" id="ARBA00025705"/>
    </source>
</evidence>
<dbReference type="GO" id="GO:0009236">
    <property type="term" value="P:cobalamin biosynthetic process"/>
    <property type="evidence" value="ECO:0007669"/>
    <property type="project" value="UniProtKB-KW"/>
</dbReference>
<name>A0A3M0AAN7_9GAMM</name>
<dbReference type="Pfam" id="PF00590">
    <property type="entry name" value="TP_methylase"/>
    <property type="match status" value="1"/>
</dbReference>
<evidence type="ECO:0000256" key="6">
    <source>
        <dbReference type="ARBA" id="ARBA00022691"/>
    </source>
</evidence>
<evidence type="ECO:0000256" key="15">
    <source>
        <dbReference type="PIRSR" id="PIRSR036426-1"/>
    </source>
</evidence>
<evidence type="ECO:0000256" key="1">
    <source>
        <dbReference type="ARBA" id="ARBA00005010"/>
    </source>
</evidence>
<keyword evidence="8" id="KW-0520">NAD</keyword>
<keyword evidence="7" id="KW-0560">Oxidoreductase</keyword>
<evidence type="ECO:0000256" key="16">
    <source>
        <dbReference type="RuleBase" id="RU003960"/>
    </source>
</evidence>
<evidence type="ECO:0000259" key="18">
    <source>
        <dbReference type="Pfam" id="PF10414"/>
    </source>
</evidence>
<dbReference type="PANTHER" id="PTHR45790">
    <property type="entry name" value="SIROHEME SYNTHASE-RELATED"/>
    <property type="match status" value="1"/>
</dbReference>
<dbReference type="CDD" id="cd11642">
    <property type="entry name" value="SUMT"/>
    <property type="match status" value="1"/>
</dbReference>
<accession>A0A3M0AAN7</accession>
<dbReference type="InterPro" id="IPR014777">
    <property type="entry name" value="4pyrrole_Mease_sub1"/>
</dbReference>
<evidence type="ECO:0000256" key="13">
    <source>
        <dbReference type="ARBA" id="ARBA00047561"/>
    </source>
</evidence>
<dbReference type="AlphaFoldDB" id="A0A3M0AAN7"/>
<dbReference type="FunFam" id="3.30.950.10:FF:000001">
    <property type="entry name" value="Siroheme synthase"/>
    <property type="match status" value="1"/>
</dbReference>
<dbReference type="GO" id="GO:0051266">
    <property type="term" value="F:sirohydrochlorin ferrochelatase activity"/>
    <property type="evidence" value="ECO:0007669"/>
    <property type="project" value="InterPro"/>
</dbReference>
<dbReference type="SUPFAM" id="SSF51735">
    <property type="entry name" value="NAD(P)-binding Rossmann-fold domains"/>
    <property type="match status" value="1"/>
</dbReference>
<evidence type="ECO:0000256" key="10">
    <source>
        <dbReference type="ARBA" id="ARBA00023244"/>
    </source>
</evidence>
<dbReference type="NCBIfam" id="TIGR01469">
    <property type="entry name" value="cobA_cysG_Cterm"/>
    <property type="match status" value="1"/>
</dbReference>
<dbReference type="NCBIfam" id="NF004790">
    <property type="entry name" value="PRK06136.1"/>
    <property type="match status" value="1"/>
</dbReference>
<dbReference type="GO" id="GO:0043115">
    <property type="term" value="F:precorrin-2 dehydrogenase activity"/>
    <property type="evidence" value="ECO:0007669"/>
    <property type="project" value="UniProtKB-EC"/>
</dbReference>
<feature type="active site" description="Proton donor" evidence="15">
    <location>
        <position position="268"/>
    </location>
</feature>
<dbReference type="InterPro" id="IPR035996">
    <property type="entry name" value="4pyrrol_Methylase_sf"/>
</dbReference>
<dbReference type="InterPro" id="IPR006366">
    <property type="entry name" value="CobA/CysG_C"/>
</dbReference>
<keyword evidence="6" id="KW-0949">S-adenosyl-L-methionine</keyword>
<comment type="pathway">
    <text evidence="14">Cofactor biosynthesis; adenosylcobalamin biosynthesis; precorrin-2 from uroporphyrinogen III: step 1/1.</text>
</comment>
<evidence type="ECO:0000256" key="14">
    <source>
        <dbReference type="ARBA" id="ARBA00060548"/>
    </source>
</evidence>
<dbReference type="InterPro" id="IPR006367">
    <property type="entry name" value="Sirohaem_synthase_N"/>
</dbReference>
<dbReference type="FunFam" id="3.40.1010.10:FF:000001">
    <property type="entry name" value="Siroheme synthase"/>
    <property type="match status" value="1"/>
</dbReference>
<feature type="domain" description="Sirohaem synthase dimerisation" evidence="18">
    <location>
        <begin position="147"/>
        <end position="193"/>
    </location>
</feature>
<dbReference type="InterPro" id="IPR050161">
    <property type="entry name" value="Siro_Cobalamin_biosynth"/>
</dbReference>
<comment type="caution">
    <text evidence="19">The sequence shown here is derived from an EMBL/GenBank/DDBJ whole genome shotgun (WGS) entry which is preliminary data.</text>
</comment>
<dbReference type="GO" id="GO:0051287">
    <property type="term" value="F:NAD binding"/>
    <property type="evidence" value="ECO:0007669"/>
    <property type="project" value="InterPro"/>
</dbReference>
<dbReference type="NCBIfam" id="NF007922">
    <property type="entry name" value="PRK10637.1"/>
    <property type="match status" value="1"/>
</dbReference>
<dbReference type="SUPFAM" id="SSF75615">
    <property type="entry name" value="Siroheme synthase middle domains-like"/>
    <property type="match status" value="1"/>
</dbReference>
<feature type="active site" description="Proton acceptor" evidence="15">
    <location>
        <position position="246"/>
    </location>
</feature>
<evidence type="ECO:0000313" key="20">
    <source>
        <dbReference type="Proteomes" id="UP000267187"/>
    </source>
</evidence>
<dbReference type="PIRSF" id="PIRSF036426">
    <property type="entry name" value="Sirohaem_synth"/>
    <property type="match status" value="1"/>
</dbReference>
<keyword evidence="11" id="KW-0511">Multifunctional enzyme</keyword>
<dbReference type="Gene3D" id="3.30.950.10">
    <property type="entry name" value="Methyltransferase, Cobalt-precorrin-4 Transmethylase, Domain 2"/>
    <property type="match status" value="1"/>
</dbReference>
<dbReference type="SUPFAM" id="SSF53790">
    <property type="entry name" value="Tetrapyrrole methylase"/>
    <property type="match status" value="1"/>
</dbReference>
<dbReference type="PROSITE" id="PS00840">
    <property type="entry name" value="SUMT_2"/>
    <property type="match status" value="1"/>
</dbReference>
<comment type="pathway">
    <text evidence="12">Porphyrin-containing compound metabolism; siroheme biosynthesis; precorrin-2 from uroporphyrinogen III: step 1/1.</text>
</comment>